<dbReference type="RefSeq" id="WP_191714105.1">
    <property type="nucleotide sequence ID" value="NZ_JACSPU010000001.1"/>
</dbReference>
<accession>A0ABR8WB12</accession>
<keyword evidence="2" id="KW-1185">Reference proteome</keyword>
<proteinExistence type="predicted"/>
<dbReference type="CDD" id="cd19958">
    <property type="entry name" value="pyocin_knob"/>
    <property type="match status" value="1"/>
</dbReference>
<protein>
    <recommendedName>
        <fullName evidence="3">NodB homology domain-containing protein</fullName>
    </recommendedName>
</protein>
<evidence type="ECO:0000313" key="1">
    <source>
        <dbReference type="EMBL" id="MBD8013896.1"/>
    </source>
</evidence>
<name>A0ABR8WB12_9BACL</name>
<reference evidence="1 2" key="1">
    <citation type="submission" date="2020-08" db="EMBL/GenBank/DDBJ databases">
        <title>A Genomic Blueprint of the Chicken Gut Microbiome.</title>
        <authorList>
            <person name="Gilroy R."/>
            <person name="Ravi A."/>
            <person name="Getino M."/>
            <person name="Pursley I."/>
            <person name="Horton D.L."/>
            <person name="Alikhan N.-F."/>
            <person name="Baker D."/>
            <person name="Gharbi K."/>
            <person name="Hall N."/>
            <person name="Watson M."/>
            <person name="Adriaenssens E.M."/>
            <person name="Foster-Nyarko E."/>
            <person name="Jarju S."/>
            <person name="Secka A."/>
            <person name="Antonio M."/>
            <person name="Oren A."/>
            <person name="Chaudhuri R."/>
            <person name="La Ragione R.M."/>
            <person name="Hildebrand F."/>
            <person name="Pallen M.J."/>
        </authorList>
    </citation>
    <scope>NUCLEOTIDE SEQUENCE [LARGE SCALE GENOMIC DNA]</scope>
    <source>
        <strain evidence="1 2">Sa1BUA13</strain>
    </source>
</reference>
<dbReference type="Gene3D" id="3.20.20.370">
    <property type="entry name" value="Glycoside hydrolase/deacetylase"/>
    <property type="match status" value="1"/>
</dbReference>
<evidence type="ECO:0000313" key="2">
    <source>
        <dbReference type="Proteomes" id="UP000658980"/>
    </source>
</evidence>
<dbReference type="Proteomes" id="UP000658980">
    <property type="component" value="Unassembled WGS sequence"/>
</dbReference>
<organism evidence="1 2">
    <name type="scientific">Planococcus wigleyi</name>
    <dbReference type="NCBI Taxonomy" id="2762216"/>
    <lineage>
        <taxon>Bacteria</taxon>
        <taxon>Bacillati</taxon>
        <taxon>Bacillota</taxon>
        <taxon>Bacilli</taxon>
        <taxon>Bacillales</taxon>
        <taxon>Caryophanaceae</taxon>
        <taxon>Planococcus</taxon>
    </lineage>
</organism>
<gene>
    <name evidence="1" type="ORF">H9630_03615</name>
</gene>
<dbReference type="SUPFAM" id="SSF88713">
    <property type="entry name" value="Glycoside hydrolase/deacetylase"/>
    <property type="match status" value="1"/>
</dbReference>
<sequence>MQLNRTPSALTKTDRDNLNKNWDLIEEEVNRIGPARALAELAKISAEQAHSGLTAANKRIDTVASEAANIAYEQVVDASKLIWKEPVGAFSNLATAYPQPQIGWAAQTTSDGAVYRYDGYTWKKIQQVDAGPVNALDTRLTVQVENTGKEIYKSKERLRNNFTVASEKKIPVVTFLDDDSRTGVYTRLKEIFMSRGVPFSIAAITGRLNDAHHLTPEQMHELVDLLGCEIMGHTFTHPTGNNGLQEFMNDYSRLEYEIGNGCKDVLIAKGFDVDGFVYPQGGHSYDIREVTKKYYSYAFAGVGINDTDLMDSMAIKRIAFGFSAEFNPTINGNSEKNTLAYYKACVDYAVANNGWLVFMTHVNAHSLEEDVILGQLIDYIKSINVPVLTARDGYKIHGNRYFAGDVETNNYFIINKDNKVLNSESGLKITEIQFNSKTLADPIDSYEKGSITFMRVTNAHASANGFPSGVGGYLVTYKMHESNSLYNRQEYWPLTNPDTYTRHLNGSNNTWSEFFVTINSRNIAGFNPTKKARLAVPAITVPPNSTADITVPLAGITATNTQINVSPSWGLDPGLLSDALIMANDQATIRVLNITSTEKTVTARNWVFTYMT</sequence>
<evidence type="ECO:0008006" key="3">
    <source>
        <dbReference type="Google" id="ProtNLM"/>
    </source>
</evidence>
<comment type="caution">
    <text evidence="1">The sequence shown here is derived from an EMBL/GenBank/DDBJ whole genome shotgun (WGS) entry which is preliminary data.</text>
</comment>
<dbReference type="EMBL" id="JACSPU010000001">
    <property type="protein sequence ID" value="MBD8013896.1"/>
    <property type="molecule type" value="Genomic_DNA"/>
</dbReference>
<dbReference type="InterPro" id="IPR011330">
    <property type="entry name" value="Glyco_hydro/deAcase_b/a-brl"/>
</dbReference>